<keyword evidence="1" id="KW-0175">Coiled coil</keyword>
<dbReference type="EMBL" id="JAHLKM010000030">
    <property type="protein sequence ID" value="MCQ4334622.1"/>
    <property type="molecule type" value="Genomic_DNA"/>
</dbReference>
<dbReference type="RefSeq" id="WP_256030686.1">
    <property type="nucleotide sequence ID" value="NZ_JAHLKM010000030.1"/>
</dbReference>
<dbReference type="InterPro" id="IPR010985">
    <property type="entry name" value="Ribbon_hlx_hlx"/>
</dbReference>
<evidence type="ECO:0000313" key="4">
    <source>
        <dbReference type="Proteomes" id="UP001139494"/>
    </source>
</evidence>
<reference evidence="3" key="1">
    <citation type="journal article" date="2023" name="Front. Microbiol.">
        <title>Genomic-based phylogenetic and metabolic analyses of the genus Natronomonas, and description of Natronomonas aquatica sp. nov.</title>
        <authorList>
            <person name="Garcia-Roldan A."/>
            <person name="Duran-Viseras A."/>
            <person name="de la Haba R.R."/>
            <person name="Corral P."/>
            <person name="Sanchez-Porro C."/>
            <person name="Ventosa A."/>
        </authorList>
    </citation>
    <scope>NUCLEOTIDE SEQUENCE</scope>
    <source>
        <strain evidence="3">F2-12</strain>
    </source>
</reference>
<dbReference type="GO" id="GO:0006355">
    <property type="term" value="P:regulation of DNA-templated transcription"/>
    <property type="evidence" value="ECO:0007669"/>
    <property type="project" value="InterPro"/>
</dbReference>
<evidence type="ECO:0000259" key="2">
    <source>
        <dbReference type="Pfam" id="PF01402"/>
    </source>
</evidence>
<feature type="domain" description="Ribbon-helix-helix protein CopG" evidence="2">
    <location>
        <begin position="3"/>
        <end position="32"/>
    </location>
</feature>
<evidence type="ECO:0000256" key="1">
    <source>
        <dbReference type="SAM" id="Coils"/>
    </source>
</evidence>
<organism evidence="3 4">
    <name type="scientific">Natronomonas aquatica</name>
    <dbReference type="NCBI Taxonomy" id="2841590"/>
    <lineage>
        <taxon>Archaea</taxon>
        <taxon>Methanobacteriati</taxon>
        <taxon>Methanobacteriota</taxon>
        <taxon>Stenosarchaea group</taxon>
        <taxon>Halobacteria</taxon>
        <taxon>Halobacteriales</taxon>
        <taxon>Natronomonadaceae</taxon>
        <taxon>Natronomonas</taxon>
    </lineage>
</organism>
<dbReference type="InterPro" id="IPR002145">
    <property type="entry name" value="CopG"/>
</dbReference>
<dbReference type="SUPFAM" id="SSF47598">
    <property type="entry name" value="Ribbon-helix-helix"/>
    <property type="match status" value="1"/>
</dbReference>
<comment type="caution">
    <text evidence="3">The sequence shown here is derived from an EMBL/GenBank/DDBJ whole genome shotgun (WGS) entry which is preliminary data.</text>
</comment>
<protein>
    <submittedName>
        <fullName evidence="3">Ribbon-helix-helix protein, CopG family</fullName>
    </submittedName>
</protein>
<proteinExistence type="predicted"/>
<name>A0A9R1CVC8_9EURY</name>
<keyword evidence="4" id="KW-1185">Reference proteome</keyword>
<dbReference type="Gene3D" id="1.10.1220.10">
    <property type="entry name" value="Met repressor-like"/>
    <property type="match status" value="1"/>
</dbReference>
<dbReference type="Proteomes" id="UP001139494">
    <property type="component" value="Unassembled WGS sequence"/>
</dbReference>
<accession>A0A9R1CVC8</accession>
<feature type="coiled-coil region" evidence="1">
    <location>
        <begin position="40"/>
        <end position="74"/>
    </location>
</feature>
<dbReference type="AlphaFoldDB" id="A0A9R1CVC8"/>
<gene>
    <name evidence="3" type="ORF">KM295_14275</name>
</gene>
<evidence type="ECO:0000313" key="3">
    <source>
        <dbReference type="EMBL" id="MCQ4334622.1"/>
    </source>
</evidence>
<dbReference type="Pfam" id="PF01402">
    <property type="entry name" value="RHH_1"/>
    <property type="match status" value="1"/>
</dbReference>
<dbReference type="InterPro" id="IPR013321">
    <property type="entry name" value="Arc_rbn_hlx_hlx"/>
</dbReference>
<sequence length="109" mass="12978">MQNVTVRLPTRLLAELEREARNQGVSRSEYIRNTLQSRGEHDATDRVRALERQLADCQRDRERLRNEKQVLVDAYEVNQETAAIVKRRKDRQDASLVERATWWVFGRRE</sequence>